<dbReference type="EMBL" id="BMJE01000003">
    <property type="protein sequence ID" value="GGB76789.1"/>
    <property type="molecule type" value="Genomic_DNA"/>
</dbReference>
<keyword evidence="1 2" id="KW-0732">Signal</keyword>
<evidence type="ECO:0000256" key="2">
    <source>
        <dbReference type="SAM" id="SignalP"/>
    </source>
</evidence>
<name>A0ABQ1JTY5_9FLAO</name>
<organism evidence="4 5">
    <name type="scientific">Flavobacterium suaedae</name>
    <dbReference type="NCBI Taxonomy" id="1767027"/>
    <lineage>
        <taxon>Bacteria</taxon>
        <taxon>Pseudomonadati</taxon>
        <taxon>Bacteroidota</taxon>
        <taxon>Flavobacteriia</taxon>
        <taxon>Flavobacteriales</taxon>
        <taxon>Flavobacteriaceae</taxon>
        <taxon>Flavobacterium</taxon>
    </lineage>
</organism>
<dbReference type="SUPFAM" id="SSF52129">
    <property type="entry name" value="Caspase-like"/>
    <property type="match status" value="1"/>
</dbReference>
<dbReference type="Proteomes" id="UP000615760">
    <property type="component" value="Unassembled WGS sequence"/>
</dbReference>
<evidence type="ECO:0000259" key="3">
    <source>
        <dbReference type="Pfam" id="PF01364"/>
    </source>
</evidence>
<gene>
    <name evidence="4" type="primary">porU</name>
    <name evidence="4" type="ORF">GCM10007424_16020</name>
</gene>
<sequence>MKKQLLSYILLLSFLALPVLGQQSGSITLNWKDNVKTSVGNYPVTLPEFQAEYMQYDATSSKLYFAFNIPVNASVNSATLNITNVLYEDITSSQLGDLNSENLDNDIKATVTPVKARSNWYASLKLSPVIKKGNSYKRIKSFNYSFNFNTAERIAKSTNDFNSVYNSVLASGEWYRFYVRESGVYKISKNFLRQIGLKVDVDPRRIKIYGNGGRMLPLINSVEYPADLKENAIMFVGEEDGVFDNQDYILFYAEGVDNWNEESGTHNNLYGDKAYYYVTSIGGTGKRIQTMPQPSGAATVVTSSFDEYVYHEEDRVNIARLGRKWHGEQFNIENNQEFDFEIPDILNEEATIKVSAAANAVTPTSMAVNVNGADLGNVSFTPPGQYDEARDGYLSATFTPNDDDITVTLDYNNGGVPTSKAWLDYIIIECKRALKGGNGQYRFTYNDAANDVGVIEYQFTEASSIDAVWDITNIYDVAQVTENEENQFSFKANMGEARKYITLVSSDYYTPLRESNSKIANQNLKGTILKNSQGQFQDLDYLIVTPEFLKTKAESLADFHRTNSDLTVKVITLEAIYREFSSGQQDIAAIRNFVKYIYNNASSEADRLKYVNMFGDASFDYKDRIPNNTNIVPIYHYYSTNQTGTANYSIVRTYASDDFFVMLDPNEGHGDVGLADVAIGRMLVSSTTQAEEMINKIREYGGEESYGRWRNEYTIMADDADESSDNFVPTQESIVALINQNKPFINVRKIYADSYVQEVSSGGERYPDAKDQLIRSINYGTLVLNYLGHGSEKGMASERLLEESDAKAFTNRYKYPLFITATCDLTKFDNPYLTTTGEEIYWNPSGGAIAMITTTRAIFISTANQFNRDLTAELYALGGGDYPTMAEALRRAKEAGFDYQVIAFVGDPALKLAIPKPKIVLTKINDVPLDEVTEPMQSLSHVKLSGMVTSEGGSIINNYNGDLAVTVFDKNIQRQTLDNDGTLGINIEFETLGETIFRGNASIVNGQFNVDFVVPRDIRIPVGNGRVSFYANRNIILEDQTGYDNDILIGGVNENAAEDNIAPTVRLYMNDESFVSGGLTNSSPILLAFLEDEHGINTASGIGHDIIGILDGDETNPFLMNDYYEADSDNYQRGKVRFPFTDLEEGLHTLTFKAWDVYNNLVTAEIQFVVAGDNELKLERVLNYPNPFVSYTEFWFNHNRPFEPLDVQVQIFTVTGKVVKTINQSVVTDGFLCRDIKWDGRDDFGDKIGKGVYIYKLTVKSSISNKTAHKIEKLVLL</sequence>
<protein>
    <submittedName>
        <fullName evidence="4">Peptidase C25</fullName>
    </submittedName>
</protein>
<evidence type="ECO:0000256" key="1">
    <source>
        <dbReference type="ARBA" id="ARBA00022729"/>
    </source>
</evidence>
<feature type="signal peptide" evidence="2">
    <location>
        <begin position="1"/>
        <end position="21"/>
    </location>
</feature>
<evidence type="ECO:0000313" key="5">
    <source>
        <dbReference type="Proteomes" id="UP000615760"/>
    </source>
</evidence>
<feature type="chain" id="PRO_5045435193" evidence="2">
    <location>
        <begin position="22"/>
        <end position="1277"/>
    </location>
</feature>
<dbReference type="RefSeq" id="WP_188620735.1">
    <property type="nucleotide sequence ID" value="NZ_BMJE01000003.1"/>
</dbReference>
<feature type="domain" description="Gingipain" evidence="3">
    <location>
        <begin position="541"/>
        <end position="912"/>
    </location>
</feature>
<evidence type="ECO:0000313" key="4">
    <source>
        <dbReference type="EMBL" id="GGB76789.1"/>
    </source>
</evidence>
<dbReference type="Pfam" id="PF01364">
    <property type="entry name" value="Peptidase_C25"/>
    <property type="match status" value="1"/>
</dbReference>
<dbReference type="Gene3D" id="3.40.50.10390">
    <property type="entry name" value="Gingipain r, domain 1"/>
    <property type="match status" value="1"/>
</dbReference>
<dbReference type="InterPro" id="IPR029030">
    <property type="entry name" value="Caspase-like_dom_sf"/>
</dbReference>
<keyword evidence="5" id="KW-1185">Reference proteome</keyword>
<reference evidence="5" key="1">
    <citation type="journal article" date="2019" name="Int. J. Syst. Evol. Microbiol.">
        <title>The Global Catalogue of Microorganisms (GCM) 10K type strain sequencing project: providing services to taxonomists for standard genome sequencing and annotation.</title>
        <authorList>
            <consortium name="The Broad Institute Genomics Platform"/>
            <consortium name="The Broad Institute Genome Sequencing Center for Infectious Disease"/>
            <person name="Wu L."/>
            <person name="Ma J."/>
        </authorList>
    </citation>
    <scope>NUCLEOTIDE SEQUENCE [LARGE SCALE GENOMIC DNA]</scope>
    <source>
        <strain evidence="5">CGMCC 1.15461</strain>
    </source>
</reference>
<comment type="caution">
    <text evidence="4">The sequence shown here is derived from an EMBL/GenBank/DDBJ whole genome shotgun (WGS) entry which is preliminary data.</text>
</comment>
<dbReference type="NCBIfam" id="NF033707">
    <property type="entry name" value="T9SS_sortase"/>
    <property type="match status" value="1"/>
</dbReference>
<proteinExistence type="predicted"/>
<dbReference type="InterPro" id="IPR001769">
    <property type="entry name" value="Gingipain"/>
</dbReference>
<dbReference type="Gene3D" id="2.60.40.4070">
    <property type="match status" value="1"/>
</dbReference>
<dbReference type="Gene3D" id="3.40.50.1460">
    <property type="match status" value="1"/>
</dbReference>
<dbReference type="InterPro" id="IPR029031">
    <property type="entry name" value="Gingipain_N_sf"/>
</dbReference>
<dbReference type="CDD" id="cd02258">
    <property type="entry name" value="Peptidase_C25_N"/>
    <property type="match status" value="1"/>
</dbReference>
<accession>A0ABQ1JTY5</accession>